<dbReference type="SMART" id="SM00849">
    <property type="entry name" value="Lactamase_B"/>
    <property type="match status" value="1"/>
</dbReference>
<dbReference type="AlphaFoldDB" id="A0AAW7JDU4"/>
<dbReference type="GO" id="GO:0046872">
    <property type="term" value="F:metal ion binding"/>
    <property type="evidence" value="ECO:0007669"/>
    <property type="project" value="UniProtKB-KW"/>
</dbReference>
<dbReference type="Proteomes" id="UP001168478">
    <property type="component" value="Unassembled WGS sequence"/>
</dbReference>
<dbReference type="EMBL" id="JAUEIF010000001">
    <property type="protein sequence ID" value="MDN0024033.1"/>
    <property type="molecule type" value="Genomic_DNA"/>
</dbReference>
<dbReference type="InterPro" id="IPR036866">
    <property type="entry name" value="RibonucZ/Hydroxyglut_hydro"/>
</dbReference>
<evidence type="ECO:0000313" key="8">
    <source>
        <dbReference type="EMBL" id="MDN0024033.1"/>
    </source>
</evidence>
<dbReference type="InterPro" id="IPR051013">
    <property type="entry name" value="MBL_superfamily_lactonases"/>
</dbReference>
<proteinExistence type="inferred from homology"/>
<accession>A0AAW7JDU4</accession>
<dbReference type="Gene3D" id="3.60.15.10">
    <property type="entry name" value="Ribonuclease Z/Hydroxyacylglutathione hydrolase-like"/>
    <property type="match status" value="1"/>
</dbReference>
<evidence type="ECO:0000256" key="4">
    <source>
        <dbReference type="ARBA" id="ARBA00022833"/>
    </source>
</evidence>
<dbReference type="SUPFAM" id="SSF56281">
    <property type="entry name" value="Metallo-hydrolase/oxidoreductase"/>
    <property type="match status" value="1"/>
</dbReference>
<sequence>MKRIRTASLILSAAAMIAFTACDRNAGKTDGDSGILPQGITMMTIDSASLTSFRDNAEERRMPNSLFYGKNDSDSINILSPEGSVPSSISCFLIEKKGKKMLFDTGKGPDKGGRLLALLDSMDIKPTDIDYVMITHFHGDHIGGLMRDGKPVFTQSEVYVPEEEYDYWITNARRVKKEHRDNAAFAASVMKAYAGHLHRFAYTDALPLGVKALPAPGHTPGHTVYQAGRLLVIGDLMHGYALQMQNPKICAAYDMDRKKAVESRVKYIGYVKDKKLIMAGMHLPGNGVIEEQE</sequence>
<gene>
    <name evidence="7" type="ORF">QVN81_00630</name>
    <name evidence="8" type="ORF">QVN84_00625</name>
</gene>
<reference evidence="8" key="2">
    <citation type="submission" date="2023-08" db="EMBL/GenBank/DDBJ databases">
        <title>Identification and characterization of horizontal gene transfer across gut microbiota members of farm animals based on homology search.</title>
        <authorList>
            <person name="Schwarzerova J."/>
            <person name="Nykrynova M."/>
            <person name="Jureckova K."/>
            <person name="Cejkova D."/>
            <person name="Rychlik I."/>
        </authorList>
    </citation>
    <scope>NUCLEOTIDE SEQUENCE</scope>
    <source>
        <strain evidence="8">ET15</strain>
        <strain evidence="7">ET37</strain>
    </source>
</reference>
<dbReference type="Pfam" id="PF00753">
    <property type="entry name" value="Lactamase_B"/>
    <property type="match status" value="1"/>
</dbReference>
<keyword evidence="5" id="KW-0732">Signal</keyword>
<evidence type="ECO:0000313" key="10">
    <source>
        <dbReference type="Proteomes" id="UP001168478"/>
    </source>
</evidence>
<feature type="domain" description="Metallo-beta-lactamase" evidence="6">
    <location>
        <begin position="88"/>
        <end position="281"/>
    </location>
</feature>
<evidence type="ECO:0000313" key="7">
    <source>
        <dbReference type="EMBL" id="MDN0021536.1"/>
    </source>
</evidence>
<evidence type="ECO:0000256" key="1">
    <source>
        <dbReference type="ARBA" id="ARBA00007749"/>
    </source>
</evidence>
<dbReference type="InterPro" id="IPR001279">
    <property type="entry name" value="Metallo-B-lactamas"/>
</dbReference>
<comment type="caution">
    <text evidence="8">The sequence shown here is derived from an EMBL/GenBank/DDBJ whole genome shotgun (WGS) entry which is preliminary data.</text>
</comment>
<keyword evidence="2" id="KW-0479">Metal-binding</keyword>
<dbReference type="Proteomes" id="UP001167831">
    <property type="component" value="Unassembled WGS sequence"/>
</dbReference>
<evidence type="ECO:0000256" key="5">
    <source>
        <dbReference type="SAM" id="SignalP"/>
    </source>
</evidence>
<feature type="chain" id="PRO_5043577647" evidence="5">
    <location>
        <begin position="27"/>
        <end position="293"/>
    </location>
</feature>
<feature type="signal peptide" evidence="5">
    <location>
        <begin position="1"/>
        <end position="26"/>
    </location>
</feature>
<dbReference type="PANTHER" id="PTHR42978:SF6">
    <property type="entry name" value="QUORUM-QUENCHING LACTONASE YTNP-RELATED"/>
    <property type="match status" value="1"/>
</dbReference>
<evidence type="ECO:0000256" key="3">
    <source>
        <dbReference type="ARBA" id="ARBA00022801"/>
    </source>
</evidence>
<dbReference type="PANTHER" id="PTHR42978">
    <property type="entry name" value="QUORUM-QUENCHING LACTONASE YTNP-RELATED-RELATED"/>
    <property type="match status" value="1"/>
</dbReference>
<keyword evidence="4" id="KW-0862">Zinc</keyword>
<dbReference type="PROSITE" id="PS51257">
    <property type="entry name" value="PROKAR_LIPOPROTEIN"/>
    <property type="match status" value="1"/>
</dbReference>
<dbReference type="EMBL" id="JAUEIE010000001">
    <property type="protein sequence ID" value="MDN0021536.1"/>
    <property type="molecule type" value="Genomic_DNA"/>
</dbReference>
<dbReference type="GO" id="GO:0016787">
    <property type="term" value="F:hydrolase activity"/>
    <property type="evidence" value="ECO:0007669"/>
    <property type="project" value="UniProtKB-KW"/>
</dbReference>
<dbReference type="CDD" id="cd07720">
    <property type="entry name" value="OPHC2-like_MBL-fold"/>
    <property type="match status" value="1"/>
</dbReference>
<keyword evidence="3" id="KW-0378">Hydrolase</keyword>
<protein>
    <submittedName>
        <fullName evidence="8">MBL fold metallo-hydrolase</fullName>
    </submittedName>
</protein>
<dbReference type="RefSeq" id="WP_289824364.1">
    <property type="nucleotide sequence ID" value="NZ_JAUEIE010000001.1"/>
</dbReference>
<evidence type="ECO:0000259" key="6">
    <source>
        <dbReference type="SMART" id="SM00849"/>
    </source>
</evidence>
<keyword evidence="9" id="KW-1185">Reference proteome</keyword>
<reference evidence="8" key="1">
    <citation type="submission" date="2023-06" db="EMBL/GenBank/DDBJ databases">
        <authorList>
            <person name="Zeman M."/>
            <person name="Kubasova T."/>
            <person name="Jahodarova E."/>
            <person name="Nykrynova M."/>
            <person name="Rychlik I."/>
        </authorList>
    </citation>
    <scope>NUCLEOTIDE SEQUENCE</scope>
    <source>
        <strain evidence="8">ET15</strain>
        <strain evidence="7">ET37</strain>
    </source>
</reference>
<evidence type="ECO:0000256" key="2">
    <source>
        <dbReference type="ARBA" id="ARBA00022723"/>
    </source>
</evidence>
<comment type="similarity">
    <text evidence="1">Belongs to the metallo-beta-lactamase superfamily.</text>
</comment>
<name>A0AAW7JDU4_9BACT</name>
<evidence type="ECO:0000313" key="9">
    <source>
        <dbReference type="Proteomes" id="UP001167831"/>
    </source>
</evidence>
<organism evidence="8 10">
    <name type="scientific">Leyella lascolaii</name>
    <dbReference type="NCBI Taxonomy" id="1776379"/>
    <lineage>
        <taxon>Bacteria</taxon>
        <taxon>Pseudomonadati</taxon>
        <taxon>Bacteroidota</taxon>
        <taxon>Bacteroidia</taxon>
        <taxon>Bacteroidales</taxon>
        <taxon>Prevotellaceae</taxon>
        <taxon>Leyella</taxon>
    </lineage>
</organism>